<keyword evidence="5" id="KW-1185">Reference proteome</keyword>
<dbReference type="Pfam" id="PF01464">
    <property type="entry name" value="SLT"/>
    <property type="match status" value="1"/>
</dbReference>
<dbReference type="Proteomes" id="UP000002191">
    <property type="component" value="Chromosome"/>
</dbReference>
<dbReference type="SUPFAM" id="SSF53955">
    <property type="entry name" value="Lysozyme-like"/>
    <property type="match status" value="1"/>
</dbReference>
<reference evidence="5" key="1">
    <citation type="submission" date="2010-12" db="EMBL/GenBank/DDBJ databases">
        <title>Complete sequence of Desulfovibrio aespoeensis Aspo-2.</title>
        <authorList>
            <consortium name="US DOE Joint Genome Institute"/>
            <person name="Lucas S."/>
            <person name="Copeland A."/>
            <person name="Lapidus A."/>
            <person name="Cheng J.-F."/>
            <person name="Goodwin L."/>
            <person name="Pitluck S."/>
            <person name="Chertkov O."/>
            <person name="Misra M."/>
            <person name="Detter J.C."/>
            <person name="Han C."/>
            <person name="Tapia R."/>
            <person name="Land M."/>
            <person name="Hauser L."/>
            <person name="Kyrpides N."/>
            <person name="Ivanova N."/>
            <person name="Ovchinnikova G."/>
            <person name="Pedersen K."/>
            <person name="Jagevall S."/>
            <person name="Hazen T."/>
            <person name="Woyke T."/>
        </authorList>
    </citation>
    <scope>NUCLEOTIDE SEQUENCE [LARGE SCALE GENOMIC DNA]</scope>
    <source>
        <strain evidence="5">ATCC 700646 / DSM 10631 / Aspo-2</strain>
    </source>
</reference>
<dbReference type="InterPro" id="IPR023346">
    <property type="entry name" value="Lysozyme-like_dom_sf"/>
</dbReference>
<evidence type="ECO:0000313" key="4">
    <source>
        <dbReference type="EMBL" id="ADU63417.1"/>
    </source>
</evidence>
<dbReference type="PANTHER" id="PTHR37423:SF2">
    <property type="entry name" value="MEMBRANE-BOUND LYTIC MUREIN TRANSGLYCOSYLASE C"/>
    <property type="match status" value="1"/>
</dbReference>
<protein>
    <submittedName>
        <fullName evidence="4">Lytic transglycosylase catalytic</fullName>
    </submittedName>
</protein>
<feature type="chain" id="PRO_5003211318" evidence="2">
    <location>
        <begin position="19"/>
        <end position="201"/>
    </location>
</feature>
<dbReference type="KEGG" id="das:Daes_2412"/>
<dbReference type="RefSeq" id="WP_013515329.1">
    <property type="nucleotide sequence ID" value="NC_014844.1"/>
</dbReference>
<dbReference type="eggNOG" id="COG0741">
    <property type="taxonomic scope" value="Bacteria"/>
</dbReference>
<feature type="domain" description="Transglycosylase SLT" evidence="3">
    <location>
        <begin position="38"/>
        <end position="148"/>
    </location>
</feature>
<dbReference type="EMBL" id="CP002431">
    <property type="protein sequence ID" value="ADU63417.1"/>
    <property type="molecule type" value="Genomic_DNA"/>
</dbReference>
<feature type="signal peptide" evidence="2">
    <location>
        <begin position="1"/>
        <end position="18"/>
    </location>
</feature>
<reference evidence="4 5" key="2">
    <citation type="journal article" date="2014" name="Genome Announc.">
        <title>Complete Genome Sequence of the Subsurface, Mesophilic Sulfate-Reducing Bacterium Desulfovibrio aespoeensis Aspo-2.</title>
        <authorList>
            <person name="Pedersen K."/>
            <person name="Bengtsson A."/>
            <person name="Edlund J."/>
            <person name="Rabe L."/>
            <person name="Hazen T."/>
            <person name="Chakraborty R."/>
            <person name="Goodwin L."/>
            <person name="Shapiro N."/>
        </authorList>
    </citation>
    <scope>NUCLEOTIDE SEQUENCE [LARGE SCALE GENOMIC DNA]</scope>
    <source>
        <strain evidence="5">ATCC 700646 / DSM 10631 / Aspo-2</strain>
    </source>
</reference>
<dbReference type="STRING" id="643562.Daes_2412"/>
<comment type="similarity">
    <text evidence="1">Belongs to the transglycosylase Slt family.</text>
</comment>
<keyword evidence="2" id="KW-0732">Signal</keyword>
<name>E6VUB0_PSEA9</name>
<dbReference type="AlphaFoldDB" id="E6VUB0"/>
<dbReference type="HOGENOM" id="CLU_092742_0_0_7"/>
<dbReference type="InterPro" id="IPR008258">
    <property type="entry name" value="Transglycosylase_SLT_dom_1"/>
</dbReference>
<proteinExistence type="inferred from homology"/>
<evidence type="ECO:0000256" key="1">
    <source>
        <dbReference type="ARBA" id="ARBA00007734"/>
    </source>
</evidence>
<sequence precursor="true">MLICAVANLLLWVAVANAQEIPRAAHQYRSTLIRCARAEWGLNAPVATFAAQVHQESLWRTDARSQAGAQGLAQFMPATSAWLPEVAPHTGEPAPYNPGWALRAMVAYDLWLWQRITAVTECHRMAMTLSAYNGGLGWLNRDKRLAEASGLDPARWWDHVETVNAGRAAWAIRENRGYPRRILLTLSPVYEAAGWGRGVCP</sequence>
<accession>E6VUB0</accession>
<evidence type="ECO:0000313" key="5">
    <source>
        <dbReference type="Proteomes" id="UP000002191"/>
    </source>
</evidence>
<dbReference type="PANTHER" id="PTHR37423">
    <property type="entry name" value="SOLUBLE LYTIC MUREIN TRANSGLYCOSYLASE-RELATED"/>
    <property type="match status" value="1"/>
</dbReference>
<evidence type="ECO:0000256" key="2">
    <source>
        <dbReference type="SAM" id="SignalP"/>
    </source>
</evidence>
<organism evidence="4 5">
    <name type="scientific">Pseudodesulfovibrio aespoeensis (strain ATCC 700646 / DSM 10631 / Aspo-2)</name>
    <name type="common">Desulfovibrio aespoeensis</name>
    <dbReference type="NCBI Taxonomy" id="643562"/>
    <lineage>
        <taxon>Bacteria</taxon>
        <taxon>Pseudomonadati</taxon>
        <taxon>Thermodesulfobacteriota</taxon>
        <taxon>Desulfovibrionia</taxon>
        <taxon>Desulfovibrionales</taxon>
        <taxon>Desulfovibrionaceae</taxon>
    </lineage>
</organism>
<gene>
    <name evidence="4" type="ordered locus">Daes_2412</name>
</gene>
<evidence type="ECO:0000259" key="3">
    <source>
        <dbReference type="Pfam" id="PF01464"/>
    </source>
</evidence>
<dbReference type="Gene3D" id="1.10.530.10">
    <property type="match status" value="1"/>
</dbReference>